<evidence type="ECO:0000256" key="1">
    <source>
        <dbReference type="SAM" id="MobiDB-lite"/>
    </source>
</evidence>
<sequence>MPRRRCRGCPSSRRCCSARCPTGRVPPRPASPIRCCPRPKPPAVGRPRPCGPGDGWSSPRPGAGSP</sequence>
<accession>A0A0F7L6D8</accession>
<organism evidence="2">
    <name type="scientific">uncultured marine virus</name>
    <dbReference type="NCBI Taxonomy" id="186617"/>
    <lineage>
        <taxon>Viruses</taxon>
        <taxon>environmental samples</taxon>
    </lineage>
</organism>
<reference evidence="2" key="1">
    <citation type="journal article" date="2015" name="Front. Microbiol.">
        <title>Combining genomic sequencing methods to explore viral diversity and reveal potential virus-host interactions.</title>
        <authorList>
            <person name="Chow C.E."/>
            <person name="Winget D.M."/>
            <person name="White R.A.III."/>
            <person name="Hallam S.J."/>
            <person name="Suttle C.A."/>
        </authorList>
    </citation>
    <scope>NUCLEOTIDE SEQUENCE</scope>
    <source>
        <strain evidence="2">Anoxic2_5</strain>
    </source>
</reference>
<proteinExistence type="predicted"/>
<evidence type="ECO:0000313" key="2">
    <source>
        <dbReference type="EMBL" id="AKH47067.1"/>
    </source>
</evidence>
<protein>
    <submittedName>
        <fullName evidence="2">Uncharacterized protein</fullName>
    </submittedName>
</protein>
<feature type="region of interest" description="Disordered" evidence="1">
    <location>
        <begin position="23"/>
        <end position="66"/>
    </location>
</feature>
<reference evidence="2" key="2">
    <citation type="submission" date="2015-03" db="EMBL/GenBank/DDBJ databases">
        <authorList>
            <person name="Chow C.-E.T."/>
            <person name="Winget D.M."/>
            <person name="White R.A.III."/>
            <person name="Hallam S.J."/>
            <person name="Suttle C.A."/>
        </authorList>
    </citation>
    <scope>NUCLEOTIDE SEQUENCE</scope>
    <source>
        <strain evidence="2">Anoxic2_5</strain>
    </source>
</reference>
<name>A0A0F7L6D8_9VIRU</name>
<dbReference type="EMBL" id="KR029589">
    <property type="protein sequence ID" value="AKH47067.1"/>
    <property type="molecule type" value="Genomic_DNA"/>
</dbReference>